<organism evidence="1 2">
    <name type="scientific">Trifolium medium</name>
    <dbReference type="NCBI Taxonomy" id="97028"/>
    <lineage>
        <taxon>Eukaryota</taxon>
        <taxon>Viridiplantae</taxon>
        <taxon>Streptophyta</taxon>
        <taxon>Embryophyta</taxon>
        <taxon>Tracheophyta</taxon>
        <taxon>Spermatophyta</taxon>
        <taxon>Magnoliopsida</taxon>
        <taxon>eudicotyledons</taxon>
        <taxon>Gunneridae</taxon>
        <taxon>Pentapetalae</taxon>
        <taxon>rosids</taxon>
        <taxon>fabids</taxon>
        <taxon>Fabales</taxon>
        <taxon>Fabaceae</taxon>
        <taxon>Papilionoideae</taxon>
        <taxon>50 kb inversion clade</taxon>
        <taxon>NPAAA clade</taxon>
        <taxon>Hologalegina</taxon>
        <taxon>IRL clade</taxon>
        <taxon>Trifolieae</taxon>
        <taxon>Trifolium</taxon>
    </lineage>
</organism>
<evidence type="ECO:0000313" key="1">
    <source>
        <dbReference type="EMBL" id="MCI53500.1"/>
    </source>
</evidence>
<dbReference type="PROSITE" id="PS51257">
    <property type="entry name" value="PROKAR_LIPOPROTEIN"/>
    <property type="match status" value="1"/>
</dbReference>
<dbReference type="EMBL" id="LXQA010464126">
    <property type="protein sequence ID" value="MCI53500.1"/>
    <property type="molecule type" value="Genomic_DNA"/>
</dbReference>
<reference evidence="1 2" key="1">
    <citation type="journal article" date="2018" name="Front. Plant Sci.">
        <title>Red Clover (Trifolium pratense) and Zigzag Clover (T. medium) - A Picture of Genomic Similarities and Differences.</title>
        <authorList>
            <person name="Dluhosova J."/>
            <person name="Istvanek J."/>
            <person name="Nedelnik J."/>
            <person name="Repkova J."/>
        </authorList>
    </citation>
    <scope>NUCLEOTIDE SEQUENCE [LARGE SCALE GENOMIC DNA]</scope>
    <source>
        <strain evidence="2">cv. 10/8</strain>
        <tissue evidence="1">Leaf</tissue>
    </source>
</reference>
<dbReference type="AlphaFoldDB" id="A0A392T041"/>
<protein>
    <submittedName>
        <fullName evidence="1">Uncharacterized protein</fullName>
    </submittedName>
</protein>
<accession>A0A392T041</accession>
<feature type="non-terminal residue" evidence="1">
    <location>
        <position position="59"/>
    </location>
</feature>
<name>A0A392T041_9FABA</name>
<keyword evidence="2" id="KW-1185">Reference proteome</keyword>
<comment type="caution">
    <text evidence="1">The sequence shown here is derived from an EMBL/GenBank/DDBJ whole genome shotgun (WGS) entry which is preliminary data.</text>
</comment>
<sequence length="59" mass="6542">MVPIKFLVVPCSATYSCILGRPALNSLGVVPSTVHLKLRYHEPDDRVVTIHADDKALKR</sequence>
<proteinExistence type="predicted"/>
<evidence type="ECO:0000313" key="2">
    <source>
        <dbReference type="Proteomes" id="UP000265520"/>
    </source>
</evidence>
<dbReference type="Proteomes" id="UP000265520">
    <property type="component" value="Unassembled WGS sequence"/>
</dbReference>